<sequence>MKTTEHPLSPPPLAELIKVLTPALEANYTHSAISVVQCPDLRAAPFHLAAQGISGRECIADIGGQPNLFPEPRLAETKYSMLTCARHMGMSAKQGMLIGAGAGPWYQIGVNSELAPNFGWEGTYDDVTNLTHYTKVDGSSGAAVCERSPSTDCALMMNLYGSAGLPGDVLKITVKGRKGKGKSFTESIRRALTEEYGERPVSLGGVFVIKAGKTNYHVMPDFPKKPEGQQYTFTDAKQLNDWLTYHNFDSTGSAPIVCLTVFHSADPDKKMGLRMEHTHCFTTDGSNRGGHYHYDLEGEEVEYEAYLNTAKVIYRIDKPEVTLERDLHD</sequence>
<comment type="subcellular location">
    <subcellularLocation>
        <location evidence="1">Nucleus</location>
    </subcellularLocation>
</comment>
<evidence type="ECO:0000256" key="1">
    <source>
        <dbReference type="ARBA" id="ARBA00004123"/>
    </source>
</evidence>
<dbReference type="AlphaFoldDB" id="A0A6A6PZS7"/>
<comment type="subunit">
    <text evidence="2">Monomer.</text>
</comment>
<organism evidence="8 9">
    <name type="scientific">Neohortaea acidophila</name>
    <dbReference type="NCBI Taxonomy" id="245834"/>
    <lineage>
        <taxon>Eukaryota</taxon>
        <taxon>Fungi</taxon>
        <taxon>Dikarya</taxon>
        <taxon>Ascomycota</taxon>
        <taxon>Pezizomycotina</taxon>
        <taxon>Dothideomycetes</taxon>
        <taxon>Dothideomycetidae</taxon>
        <taxon>Mycosphaerellales</taxon>
        <taxon>Teratosphaeriaceae</taxon>
        <taxon>Neohortaea</taxon>
    </lineage>
</organism>
<keyword evidence="6" id="KW-0539">Nucleus</keyword>
<evidence type="ECO:0000256" key="5">
    <source>
        <dbReference type="ARBA" id="ARBA00022833"/>
    </source>
</evidence>
<dbReference type="GeneID" id="54473858"/>
<reference evidence="8" key="1">
    <citation type="journal article" date="2020" name="Stud. Mycol.">
        <title>101 Dothideomycetes genomes: a test case for predicting lifestyles and emergence of pathogens.</title>
        <authorList>
            <person name="Haridas S."/>
            <person name="Albert R."/>
            <person name="Binder M."/>
            <person name="Bloem J."/>
            <person name="Labutti K."/>
            <person name="Salamov A."/>
            <person name="Andreopoulos B."/>
            <person name="Baker S."/>
            <person name="Barry K."/>
            <person name="Bills G."/>
            <person name="Bluhm B."/>
            <person name="Cannon C."/>
            <person name="Castanera R."/>
            <person name="Culley D."/>
            <person name="Daum C."/>
            <person name="Ezra D."/>
            <person name="Gonzalez J."/>
            <person name="Henrissat B."/>
            <person name="Kuo A."/>
            <person name="Liang C."/>
            <person name="Lipzen A."/>
            <person name="Lutzoni F."/>
            <person name="Magnuson J."/>
            <person name="Mondo S."/>
            <person name="Nolan M."/>
            <person name="Ohm R."/>
            <person name="Pangilinan J."/>
            <person name="Park H.-J."/>
            <person name="Ramirez L."/>
            <person name="Alfaro M."/>
            <person name="Sun H."/>
            <person name="Tritt A."/>
            <person name="Yoshinaga Y."/>
            <person name="Zwiers L.-H."/>
            <person name="Turgeon B."/>
            <person name="Goodwin S."/>
            <person name="Spatafora J."/>
            <person name="Crous P."/>
            <person name="Grigoriev I."/>
        </authorList>
    </citation>
    <scope>NUCLEOTIDE SEQUENCE</scope>
    <source>
        <strain evidence="8">CBS 113389</strain>
    </source>
</reference>
<evidence type="ECO:0000259" key="7">
    <source>
        <dbReference type="SMART" id="SM01168"/>
    </source>
</evidence>
<evidence type="ECO:0000313" key="9">
    <source>
        <dbReference type="Proteomes" id="UP000799767"/>
    </source>
</evidence>
<dbReference type="EMBL" id="MU001633">
    <property type="protein sequence ID" value="KAF2484943.1"/>
    <property type="molecule type" value="Genomic_DNA"/>
</dbReference>
<dbReference type="SUPFAM" id="SSF117856">
    <property type="entry name" value="AF0104/ALDC/Ptd012-like"/>
    <property type="match status" value="1"/>
</dbReference>
<name>A0A6A6PZS7_9PEZI</name>
<evidence type="ECO:0000313" key="8">
    <source>
        <dbReference type="EMBL" id="KAF2484943.1"/>
    </source>
</evidence>
<dbReference type="RefSeq" id="XP_033591512.1">
    <property type="nucleotide sequence ID" value="XM_033732856.1"/>
</dbReference>
<dbReference type="SMART" id="SM01168">
    <property type="entry name" value="DUF1907"/>
    <property type="match status" value="1"/>
</dbReference>
<keyword evidence="9" id="KW-1185">Reference proteome</keyword>
<dbReference type="CDD" id="cd17298">
    <property type="entry name" value="DUF1907"/>
    <property type="match status" value="1"/>
</dbReference>
<gene>
    <name evidence="8" type="ORF">BDY17DRAFT_292630</name>
</gene>
<feature type="domain" description="DUF1907" evidence="7">
    <location>
        <begin position="19"/>
        <end position="316"/>
    </location>
</feature>
<keyword evidence="4" id="KW-0378">Hydrolase</keyword>
<evidence type="ECO:0000256" key="2">
    <source>
        <dbReference type="ARBA" id="ARBA00011245"/>
    </source>
</evidence>
<dbReference type="PANTHER" id="PTHR13204:SF1">
    <property type="entry name" value="ESTER HYDROLASE C11ORF54"/>
    <property type="match status" value="1"/>
</dbReference>
<protein>
    <recommendedName>
        <fullName evidence="7">DUF1907 domain-containing protein</fullName>
    </recommendedName>
</protein>
<proteinExistence type="predicted"/>
<dbReference type="GO" id="GO:0016788">
    <property type="term" value="F:hydrolase activity, acting on ester bonds"/>
    <property type="evidence" value="ECO:0007669"/>
    <property type="project" value="TreeGrafter"/>
</dbReference>
<dbReference type="GO" id="GO:0005634">
    <property type="term" value="C:nucleus"/>
    <property type="evidence" value="ECO:0007669"/>
    <property type="project" value="UniProtKB-SubCell"/>
</dbReference>
<dbReference type="OrthoDB" id="5119241at2759"/>
<evidence type="ECO:0000256" key="3">
    <source>
        <dbReference type="ARBA" id="ARBA00022723"/>
    </source>
</evidence>
<evidence type="ECO:0000256" key="6">
    <source>
        <dbReference type="ARBA" id="ARBA00023242"/>
    </source>
</evidence>
<dbReference type="Proteomes" id="UP000799767">
    <property type="component" value="Unassembled WGS sequence"/>
</dbReference>
<dbReference type="InterPro" id="IPR015021">
    <property type="entry name" value="C11orf54_DUF1907"/>
</dbReference>
<dbReference type="Pfam" id="PF08925">
    <property type="entry name" value="DUF1907"/>
    <property type="match status" value="1"/>
</dbReference>
<dbReference type="PANTHER" id="PTHR13204">
    <property type="entry name" value="PTD012 PROTEIN"/>
    <property type="match status" value="1"/>
</dbReference>
<keyword evidence="5" id="KW-0862">Zinc</keyword>
<dbReference type="GO" id="GO:0008270">
    <property type="term" value="F:zinc ion binding"/>
    <property type="evidence" value="ECO:0007669"/>
    <property type="project" value="TreeGrafter"/>
</dbReference>
<evidence type="ECO:0000256" key="4">
    <source>
        <dbReference type="ARBA" id="ARBA00022801"/>
    </source>
</evidence>
<keyword evidence="3" id="KW-0479">Metal-binding</keyword>
<accession>A0A6A6PZS7</accession>